<dbReference type="NCBIfam" id="TIGR00685">
    <property type="entry name" value="T6PP"/>
    <property type="match status" value="1"/>
</dbReference>
<evidence type="ECO:0000256" key="2">
    <source>
        <dbReference type="ARBA" id="ARBA00005199"/>
    </source>
</evidence>
<dbReference type="RefSeq" id="WP_353864872.1">
    <property type="nucleotide sequence ID" value="NZ_CP088295.1"/>
</dbReference>
<dbReference type="InterPro" id="IPR044651">
    <property type="entry name" value="OTSB-like"/>
</dbReference>
<dbReference type="EMBL" id="CP088295">
    <property type="protein sequence ID" value="UUY04384.1"/>
    <property type="molecule type" value="Genomic_DNA"/>
</dbReference>
<comment type="similarity">
    <text evidence="3 6">Belongs to the trehalose phosphatase family.</text>
</comment>
<keyword evidence="4 6" id="KW-0378">Hydrolase</keyword>
<gene>
    <name evidence="7" type="primary">otsB</name>
    <name evidence="7" type="ORF">LRS13_02310</name>
</gene>
<dbReference type="SUPFAM" id="SSF56784">
    <property type="entry name" value="HAD-like"/>
    <property type="match status" value="1"/>
</dbReference>
<reference evidence="8" key="1">
    <citation type="submission" date="2021-11" db="EMBL/GenBank/DDBJ databases">
        <title>Cultivation dependent microbiological survey of springs from the worlds oldest radium mine currently devoted to the extraction of radon-saturated water.</title>
        <authorList>
            <person name="Kapinusova G."/>
            <person name="Smrhova T."/>
            <person name="Strejcek M."/>
            <person name="Suman J."/>
            <person name="Jani K."/>
            <person name="Pajer P."/>
            <person name="Uhlik O."/>
        </authorList>
    </citation>
    <scope>NUCLEOTIDE SEQUENCE [LARGE SCALE GENOMIC DNA]</scope>
    <source>
        <strain evidence="8">J379</strain>
    </source>
</reference>
<protein>
    <recommendedName>
        <fullName evidence="6">Trehalose 6-phosphate phosphatase</fullName>
        <ecNumber evidence="6">3.1.3.12</ecNumber>
    </recommendedName>
</protein>
<comment type="cofactor">
    <cofactor evidence="6">
        <name>Mg(2+)</name>
        <dbReference type="ChEBI" id="CHEBI:18420"/>
    </cofactor>
</comment>
<evidence type="ECO:0000256" key="5">
    <source>
        <dbReference type="ARBA" id="ARBA00024179"/>
    </source>
</evidence>
<evidence type="ECO:0000256" key="6">
    <source>
        <dbReference type="RuleBase" id="RU361117"/>
    </source>
</evidence>
<organism evidence="7 8">
    <name type="scientific">Svornostia abyssi</name>
    <dbReference type="NCBI Taxonomy" id="2898438"/>
    <lineage>
        <taxon>Bacteria</taxon>
        <taxon>Bacillati</taxon>
        <taxon>Actinomycetota</taxon>
        <taxon>Thermoleophilia</taxon>
        <taxon>Solirubrobacterales</taxon>
        <taxon>Baekduiaceae</taxon>
        <taxon>Svornostia</taxon>
    </lineage>
</organism>
<comment type="catalytic activity">
    <reaction evidence="1 6">
        <text>alpha,alpha-trehalose 6-phosphate + H2O = alpha,alpha-trehalose + phosphate</text>
        <dbReference type="Rhea" id="RHEA:23420"/>
        <dbReference type="ChEBI" id="CHEBI:15377"/>
        <dbReference type="ChEBI" id="CHEBI:16551"/>
        <dbReference type="ChEBI" id="CHEBI:43474"/>
        <dbReference type="ChEBI" id="CHEBI:58429"/>
        <dbReference type="EC" id="3.1.3.12"/>
    </reaction>
</comment>
<proteinExistence type="inferred from homology"/>
<evidence type="ECO:0000313" key="8">
    <source>
        <dbReference type="Proteomes" id="UP001058860"/>
    </source>
</evidence>
<name>A0ABY5PIF0_9ACTN</name>
<comment type="function">
    <text evidence="5 6">Removes the phosphate from trehalose 6-phosphate to produce free trehalose.</text>
</comment>
<evidence type="ECO:0000256" key="3">
    <source>
        <dbReference type="ARBA" id="ARBA00008770"/>
    </source>
</evidence>
<dbReference type="Pfam" id="PF02358">
    <property type="entry name" value="Trehalose_PPase"/>
    <property type="match status" value="1"/>
</dbReference>
<dbReference type="EC" id="3.1.3.12" evidence="6"/>
<evidence type="ECO:0000313" key="7">
    <source>
        <dbReference type="EMBL" id="UUY04384.1"/>
    </source>
</evidence>
<dbReference type="InterPro" id="IPR003337">
    <property type="entry name" value="Trehalose_PPase"/>
</dbReference>
<dbReference type="Gene3D" id="3.40.50.1000">
    <property type="entry name" value="HAD superfamily/HAD-like"/>
    <property type="match status" value="1"/>
</dbReference>
<evidence type="ECO:0000256" key="1">
    <source>
        <dbReference type="ARBA" id="ARBA00000500"/>
    </source>
</evidence>
<dbReference type="GO" id="GO:0004805">
    <property type="term" value="F:trehalose-phosphatase activity"/>
    <property type="evidence" value="ECO:0007669"/>
    <property type="project" value="UniProtKB-EC"/>
</dbReference>
<keyword evidence="6" id="KW-0460">Magnesium</keyword>
<keyword evidence="8" id="KW-1185">Reference proteome</keyword>
<sequence length="266" mass="28501">MPSAATLAEALEPVRADPSRSAILLDIDGTLAPIVRHADDAHVPESTRTALIAVANAYGVVACVSGRQATTARRIVSLGSIAYVGAHGSELLLPGGGGVELDREVAAWEDRVKRFAAQHYDDDLRRLRVRAEDKQAIAALHWRGAPDEDAAEDAVRTVAAAAEHAGLAVHWGRKVLEIRPPVEISKGRGIKRLLREHDLDVALYVGDDRTDIDAFTGLRELVEHGRLRQAVCVGVASDETPAELREQADVLVEGPPGVRGLLEALT</sequence>
<dbReference type="PANTHER" id="PTHR43768:SF3">
    <property type="entry name" value="TREHALOSE 6-PHOSPHATE PHOSPHATASE"/>
    <property type="match status" value="1"/>
</dbReference>
<comment type="pathway">
    <text evidence="2 6">Glycan biosynthesis; trehalose biosynthesis.</text>
</comment>
<dbReference type="NCBIfam" id="TIGR01484">
    <property type="entry name" value="HAD-SF-IIB"/>
    <property type="match status" value="1"/>
</dbReference>
<keyword evidence="6" id="KW-0479">Metal-binding</keyword>
<dbReference type="PANTHER" id="PTHR43768">
    <property type="entry name" value="TREHALOSE 6-PHOSPHATE PHOSPHATASE"/>
    <property type="match status" value="1"/>
</dbReference>
<evidence type="ECO:0000256" key="4">
    <source>
        <dbReference type="ARBA" id="ARBA00022801"/>
    </source>
</evidence>
<accession>A0ABY5PIF0</accession>
<dbReference type="InterPro" id="IPR006379">
    <property type="entry name" value="HAD-SF_hydro_IIB"/>
</dbReference>
<dbReference type="Proteomes" id="UP001058860">
    <property type="component" value="Chromosome"/>
</dbReference>
<dbReference type="InterPro" id="IPR036412">
    <property type="entry name" value="HAD-like_sf"/>
</dbReference>
<dbReference type="InterPro" id="IPR023214">
    <property type="entry name" value="HAD_sf"/>
</dbReference>
<dbReference type="Gene3D" id="3.30.70.1020">
    <property type="entry name" value="Trehalose-6-phosphate phosphatase related protein, domain 2"/>
    <property type="match status" value="1"/>
</dbReference>